<accession>A0AAW9RAU6</accession>
<dbReference type="RefSeq" id="WP_354696207.1">
    <property type="nucleotide sequence ID" value="NZ_JAZHOG010000010.1"/>
</dbReference>
<comment type="similarity">
    <text evidence="1">Belongs to the PspA/Vipp/IM30 family.</text>
</comment>
<proteinExistence type="inferred from homology"/>
<evidence type="ECO:0000256" key="2">
    <source>
        <dbReference type="SAM" id="Coils"/>
    </source>
</evidence>
<evidence type="ECO:0000313" key="5">
    <source>
        <dbReference type="Proteomes" id="UP001359886"/>
    </source>
</evidence>
<feature type="region of interest" description="Disordered" evidence="3">
    <location>
        <begin position="179"/>
        <end position="244"/>
    </location>
</feature>
<name>A0AAW9RAU6_9GAMM</name>
<evidence type="ECO:0000256" key="3">
    <source>
        <dbReference type="SAM" id="MobiDB-lite"/>
    </source>
</evidence>
<reference evidence="4 5" key="1">
    <citation type="submission" date="2024-02" db="EMBL/GenBank/DDBJ databases">
        <title>A novel Wenzhouxiangellaceae bacterium, isolated from coastal sediments.</title>
        <authorList>
            <person name="Du Z.-J."/>
            <person name="Ye Y.-Q."/>
            <person name="Zhang X.-Y."/>
        </authorList>
    </citation>
    <scope>NUCLEOTIDE SEQUENCE [LARGE SCALE GENOMIC DNA]</scope>
    <source>
        <strain evidence="4 5">CH-27</strain>
    </source>
</reference>
<keyword evidence="2" id="KW-0175">Coiled coil</keyword>
<dbReference type="InterPro" id="IPR014319">
    <property type="entry name" value="Phageshock_PspA"/>
</dbReference>
<dbReference type="GO" id="GO:0005829">
    <property type="term" value="C:cytosol"/>
    <property type="evidence" value="ECO:0007669"/>
    <property type="project" value="TreeGrafter"/>
</dbReference>
<evidence type="ECO:0000313" key="4">
    <source>
        <dbReference type="EMBL" id="MEJ8568885.1"/>
    </source>
</evidence>
<dbReference type="PANTHER" id="PTHR31088">
    <property type="entry name" value="MEMBRANE-ASSOCIATED PROTEIN VIPP1, CHLOROPLASTIC"/>
    <property type="match status" value="1"/>
</dbReference>
<evidence type="ECO:0000256" key="1">
    <source>
        <dbReference type="ARBA" id="ARBA00043985"/>
    </source>
</evidence>
<organism evidence="4 5">
    <name type="scientific">Elongatibacter sediminis</name>
    <dbReference type="NCBI Taxonomy" id="3119006"/>
    <lineage>
        <taxon>Bacteria</taxon>
        <taxon>Pseudomonadati</taxon>
        <taxon>Pseudomonadota</taxon>
        <taxon>Gammaproteobacteria</taxon>
        <taxon>Chromatiales</taxon>
        <taxon>Wenzhouxiangellaceae</taxon>
        <taxon>Elongatibacter</taxon>
    </lineage>
</organism>
<comment type="caution">
    <text evidence="4">The sequence shown here is derived from an EMBL/GenBank/DDBJ whole genome shotgun (WGS) entry which is preliminary data.</text>
</comment>
<feature type="coiled-coil region" evidence="2">
    <location>
        <begin position="61"/>
        <end position="135"/>
    </location>
</feature>
<gene>
    <name evidence="4" type="primary">pspA</name>
    <name evidence="4" type="ORF">V3330_14725</name>
</gene>
<feature type="compositionally biased region" description="Basic and acidic residues" evidence="3">
    <location>
        <begin position="179"/>
        <end position="194"/>
    </location>
</feature>
<keyword evidence="5" id="KW-1185">Reference proteome</keyword>
<dbReference type="InterPro" id="IPR007157">
    <property type="entry name" value="PspA_VIPP1"/>
</dbReference>
<dbReference type="GO" id="GO:0009271">
    <property type="term" value="P:phage shock"/>
    <property type="evidence" value="ECO:0007669"/>
    <property type="project" value="TreeGrafter"/>
</dbReference>
<feature type="compositionally biased region" description="Basic and acidic residues" evidence="3">
    <location>
        <begin position="232"/>
        <end position="244"/>
    </location>
</feature>
<dbReference type="EMBL" id="JAZHOG010000010">
    <property type="protein sequence ID" value="MEJ8568885.1"/>
    <property type="molecule type" value="Genomic_DNA"/>
</dbReference>
<sequence>MGIFSRFSDIVNANINAVLEKAEDPEKIIRLMIQEMEDTLVEIRSAAARCIADSKENRRHVEYLEREIGEWENRAELALRRDREDLARAALAEKQAIDDQVRQLREEAGHLDAQLEKFNTDITQLQSKLNDAKARQRSIVIRHKTATSQLAARKHIHSDRIDEMLFRFENAERRIDRVESEAEAESMGHNRTLADEIAGLEDEDRVREELEKLKTRMRGGNDAANAGASEKAATREADSGKEND</sequence>
<dbReference type="PANTHER" id="PTHR31088:SF6">
    <property type="entry name" value="PHAGE SHOCK PROTEIN A"/>
    <property type="match status" value="1"/>
</dbReference>
<dbReference type="Pfam" id="PF04012">
    <property type="entry name" value="PspA_IM30"/>
    <property type="match status" value="1"/>
</dbReference>
<dbReference type="AlphaFoldDB" id="A0AAW9RAU6"/>
<feature type="compositionally biased region" description="Basic and acidic residues" evidence="3">
    <location>
        <begin position="204"/>
        <end position="214"/>
    </location>
</feature>
<dbReference type="NCBIfam" id="TIGR02977">
    <property type="entry name" value="phageshock_pspA"/>
    <property type="match status" value="1"/>
</dbReference>
<protein>
    <submittedName>
        <fullName evidence="4">Phage shock protein PspA</fullName>
    </submittedName>
</protein>
<dbReference type="Proteomes" id="UP001359886">
    <property type="component" value="Unassembled WGS sequence"/>
</dbReference>